<name>A0A2S8GTF2_9BACT</name>
<dbReference type="RefSeq" id="WP_105333967.1">
    <property type="nucleotide sequence ID" value="NZ_PUHZ01000004.1"/>
</dbReference>
<dbReference type="PANTHER" id="PTHR24171">
    <property type="entry name" value="ANKYRIN REPEAT DOMAIN-CONTAINING PROTEIN 39-RELATED"/>
    <property type="match status" value="1"/>
</dbReference>
<dbReference type="InterPro" id="IPR002110">
    <property type="entry name" value="Ankyrin_rpt"/>
</dbReference>
<dbReference type="AlphaFoldDB" id="A0A2S8GTF2"/>
<dbReference type="InterPro" id="IPR036770">
    <property type="entry name" value="Ankyrin_rpt-contain_sf"/>
</dbReference>
<evidence type="ECO:0000313" key="5">
    <source>
        <dbReference type="Proteomes" id="UP000237819"/>
    </source>
</evidence>
<dbReference type="SMART" id="SM00248">
    <property type="entry name" value="ANK"/>
    <property type="match status" value="2"/>
</dbReference>
<comment type="caution">
    <text evidence="4">The sequence shown here is derived from an EMBL/GenBank/DDBJ whole genome shotgun (WGS) entry which is preliminary data.</text>
</comment>
<dbReference type="Gene3D" id="1.25.40.20">
    <property type="entry name" value="Ankyrin repeat-containing domain"/>
    <property type="match status" value="1"/>
</dbReference>
<dbReference type="EMBL" id="PUHZ01000004">
    <property type="protein sequence ID" value="PQO47707.1"/>
    <property type="molecule type" value="Genomic_DNA"/>
</dbReference>
<evidence type="ECO:0000313" key="4">
    <source>
        <dbReference type="EMBL" id="PQO47707.1"/>
    </source>
</evidence>
<dbReference type="PROSITE" id="PS50088">
    <property type="entry name" value="ANK_REPEAT"/>
    <property type="match status" value="1"/>
</dbReference>
<dbReference type="Proteomes" id="UP000237819">
    <property type="component" value="Unassembled WGS sequence"/>
</dbReference>
<protein>
    <submittedName>
        <fullName evidence="4">Uncharacterized protein</fullName>
    </submittedName>
</protein>
<accession>A0A2S8GTF2</accession>
<evidence type="ECO:0000256" key="3">
    <source>
        <dbReference type="PROSITE-ProRule" id="PRU00023"/>
    </source>
</evidence>
<reference evidence="4 5" key="1">
    <citation type="submission" date="2018-02" db="EMBL/GenBank/DDBJ databases">
        <title>Comparative genomes isolates from brazilian mangrove.</title>
        <authorList>
            <person name="Araujo J.E."/>
            <person name="Taketani R.G."/>
            <person name="Silva M.C.P."/>
            <person name="Loureco M.V."/>
            <person name="Andreote F.D."/>
        </authorList>
    </citation>
    <scope>NUCLEOTIDE SEQUENCE [LARGE SCALE GENOMIC DNA]</scope>
    <source>
        <strain evidence="4 5">Nap-Phe MGV</strain>
    </source>
</reference>
<dbReference type="OrthoDB" id="270354at2"/>
<evidence type="ECO:0000256" key="2">
    <source>
        <dbReference type="ARBA" id="ARBA00023043"/>
    </source>
</evidence>
<gene>
    <name evidence="4" type="ORF">C5Y93_03360</name>
</gene>
<evidence type="ECO:0000256" key="1">
    <source>
        <dbReference type="ARBA" id="ARBA00022737"/>
    </source>
</evidence>
<keyword evidence="1" id="KW-0677">Repeat</keyword>
<sequence length="183" mass="20655">MIDKTANQELGRAIYARDPQRVQEVLADNPALVRDFVTTEDLKRSWLNLAVKQGTAEIVQVMIDTGYDVNVRLIPTGETPLQTAIMLERDEIVELLLQRGADPNLDRSLVSALNWKLPAERRLRYVELLIAAGAELNRLYNLYDDPGCRLAAIDWTDDPAVIELLRSHGAKTAYELEAEQEEV</sequence>
<organism evidence="4 5">
    <name type="scientific">Blastopirellula marina</name>
    <dbReference type="NCBI Taxonomy" id="124"/>
    <lineage>
        <taxon>Bacteria</taxon>
        <taxon>Pseudomonadati</taxon>
        <taxon>Planctomycetota</taxon>
        <taxon>Planctomycetia</taxon>
        <taxon>Pirellulales</taxon>
        <taxon>Pirellulaceae</taxon>
        <taxon>Blastopirellula</taxon>
    </lineage>
</organism>
<keyword evidence="2 3" id="KW-0040">ANK repeat</keyword>
<dbReference type="PROSITE" id="PS50297">
    <property type="entry name" value="ANK_REP_REGION"/>
    <property type="match status" value="1"/>
</dbReference>
<dbReference type="SUPFAM" id="SSF48403">
    <property type="entry name" value="Ankyrin repeat"/>
    <property type="match status" value="1"/>
</dbReference>
<feature type="repeat" description="ANK" evidence="3">
    <location>
        <begin position="76"/>
        <end position="108"/>
    </location>
</feature>
<dbReference type="Pfam" id="PF12796">
    <property type="entry name" value="Ank_2"/>
    <property type="match status" value="1"/>
</dbReference>
<proteinExistence type="predicted"/>